<feature type="transmembrane region" description="Helical" evidence="7">
    <location>
        <begin position="259"/>
        <end position="283"/>
    </location>
</feature>
<feature type="transmembrane region" description="Helical" evidence="7">
    <location>
        <begin position="225"/>
        <end position="247"/>
    </location>
</feature>
<name>A0ABU7U2Z4_9PROT</name>
<comment type="subcellular location">
    <subcellularLocation>
        <location evidence="1">Cell membrane</location>
        <topology evidence="1">Multi-pass membrane protein</topology>
    </subcellularLocation>
</comment>
<evidence type="ECO:0000256" key="5">
    <source>
        <dbReference type="ARBA" id="ARBA00023136"/>
    </source>
</evidence>
<dbReference type="InterPro" id="IPR017039">
    <property type="entry name" value="Virul_fac_BrkB"/>
</dbReference>
<feature type="transmembrane region" description="Helical" evidence="7">
    <location>
        <begin position="59"/>
        <end position="81"/>
    </location>
</feature>
<keyword evidence="4 7" id="KW-1133">Transmembrane helix</keyword>
<evidence type="ECO:0000256" key="7">
    <source>
        <dbReference type="SAM" id="Phobius"/>
    </source>
</evidence>
<keyword evidence="9" id="KW-1185">Reference proteome</keyword>
<evidence type="ECO:0000256" key="2">
    <source>
        <dbReference type="ARBA" id="ARBA00022475"/>
    </source>
</evidence>
<feature type="transmembrane region" description="Helical" evidence="7">
    <location>
        <begin position="117"/>
        <end position="134"/>
    </location>
</feature>
<gene>
    <name evidence="8" type="ORF">DOFOFD_05445</name>
</gene>
<protein>
    <submittedName>
        <fullName evidence="8">Trehalose-binding protein</fullName>
    </submittedName>
</protein>
<feature type="transmembrane region" description="Helical" evidence="7">
    <location>
        <begin position="295"/>
        <end position="320"/>
    </location>
</feature>
<dbReference type="EMBL" id="JAWJZY010000002">
    <property type="protein sequence ID" value="MEE8658451.1"/>
    <property type="molecule type" value="Genomic_DNA"/>
</dbReference>
<dbReference type="NCBIfam" id="TIGR00765">
    <property type="entry name" value="yihY_not_rbn"/>
    <property type="match status" value="1"/>
</dbReference>
<feature type="compositionally biased region" description="Basic residues" evidence="6">
    <location>
        <begin position="1"/>
        <end position="12"/>
    </location>
</feature>
<accession>A0ABU7U2Z4</accession>
<evidence type="ECO:0000256" key="4">
    <source>
        <dbReference type="ARBA" id="ARBA00022989"/>
    </source>
</evidence>
<evidence type="ECO:0000313" key="8">
    <source>
        <dbReference type="EMBL" id="MEE8658451.1"/>
    </source>
</evidence>
<evidence type="ECO:0000256" key="6">
    <source>
        <dbReference type="SAM" id="MobiDB-lite"/>
    </source>
</evidence>
<sequence length="351" mass="38399">MTERHHLKKKKKPVDAGQDAPGTDVGSPLRMPLGGWLLVLKQTFLNLISTQSSLSASGCAFFATLSLFPAMTTLLSLYGLVFDINSVEPQLQVLRNLLPPAAFDLISDQIHLLIRRPHVSLTLGLILSLAFALWTTSSSTKSVLAALNIAHNVDETRGFLHYQFVSLGMTLLAVLGAALTLALMVALPAFVDYLPQILDHFGIWNLTPKLRGWALYLMSYGIKNIVHFGAPALMLLFIFVAVSLLFRYAPCREAPDWRWVLPGSLVATMLWVLTSLGFSYYVAHFASYGATYGSLGAVAAVMMWFFVSTYVVLFGAQLNIGLQDRDKGREPAVPGGPREDEVQTAKNAAKA</sequence>
<dbReference type="Proteomes" id="UP001312908">
    <property type="component" value="Unassembled WGS sequence"/>
</dbReference>
<keyword evidence="2" id="KW-1003">Cell membrane</keyword>
<evidence type="ECO:0000256" key="3">
    <source>
        <dbReference type="ARBA" id="ARBA00022692"/>
    </source>
</evidence>
<proteinExistence type="predicted"/>
<feature type="transmembrane region" description="Helical" evidence="7">
    <location>
        <begin position="164"/>
        <end position="191"/>
    </location>
</feature>
<keyword evidence="5 7" id="KW-0472">Membrane</keyword>
<dbReference type="PIRSF" id="PIRSF035875">
    <property type="entry name" value="RNase_BN"/>
    <property type="match status" value="1"/>
</dbReference>
<comment type="caution">
    <text evidence="8">The sequence shown here is derived from an EMBL/GenBank/DDBJ whole genome shotgun (WGS) entry which is preliminary data.</text>
</comment>
<evidence type="ECO:0000256" key="1">
    <source>
        <dbReference type="ARBA" id="ARBA00004651"/>
    </source>
</evidence>
<organism evidence="8 9">
    <name type="scientific">Sorlinia euscelidii</name>
    <dbReference type="NCBI Taxonomy" id="3081148"/>
    <lineage>
        <taxon>Bacteria</taxon>
        <taxon>Pseudomonadati</taxon>
        <taxon>Pseudomonadota</taxon>
        <taxon>Alphaproteobacteria</taxon>
        <taxon>Acetobacterales</taxon>
        <taxon>Acetobacteraceae</taxon>
        <taxon>Sorlinia</taxon>
    </lineage>
</organism>
<dbReference type="PANTHER" id="PTHR30213">
    <property type="entry name" value="INNER MEMBRANE PROTEIN YHJD"/>
    <property type="match status" value="1"/>
</dbReference>
<dbReference type="RefSeq" id="WP_394819380.1">
    <property type="nucleotide sequence ID" value="NZ_JAWJZY010000002.1"/>
</dbReference>
<dbReference type="Pfam" id="PF03631">
    <property type="entry name" value="Virul_fac_BrkB"/>
    <property type="match status" value="1"/>
</dbReference>
<evidence type="ECO:0000313" key="9">
    <source>
        <dbReference type="Proteomes" id="UP001312908"/>
    </source>
</evidence>
<reference evidence="8 9" key="1">
    <citation type="submission" date="2023-10" db="EMBL/GenBank/DDBJ databases">
        <title>Sorlinia euscelidii gen. nov., sp. nov., an acetic acid bacteria isolated from the gut of Euscelidius variegatus emitter.</title>
        <authorList>
            <person name="Michoud G."/>
            <person name="Marasco R."/>
            <person name="Seferji K."/>
            <person name="Gonella E."/>
            <person name="Garuglieri E."/>
            <person name="Alma A."/>
            <person name="Mapelli F."/>
            <person name="Borin S."/>
            <person name="Daffonchio D."/>
            <person name="Crotti E."/>
        </authorList>
    </citation>
    <scope>NUCLEOTIDE SEQUENCE [LARGE SCALE GENOMIC DNA]</scope>
    <source>
        <strain evidence="8 9">EV16P</strain>
    </source>
</reference>
<dbReference type="PANTHER" id="PTHR30213:SF0">
    <property type="entry name" value="UPF0761 MEMBRANE PROTEIN YIHY"/>
    <property type="match status" value="1"/>
</dbReference>
<keyword evidence="3 7" id="KW-0812">Transmembrane</keyword>
<feature type="region of interest" description="Disordered" evidence="6">
    <location>
        <begin position="1"/>
        <end position="25"/>
    </location>
</feature>
<feature type="region of interest" description="Disordered" evidence="6">
    <location>
        <begin position="327"/>
        <end position="351"/>
    </location>
</feature>